<dbReference type="Proteomes" id="UP000075025">
    <property type="component" value="Unassembled WGS sequence"/>
</dbReference>
<keyword evidence="1" id="KW-1133">Transmembrane helix</keyword>
<dbReference type="AlphaFoldDB" id="A0A147F0X4"/>
<feature type="transmembrane region" description="Helical" evidence="1">
    <location>
        <begin position="21"/>
        <end position="40"/>
    </location>
</feature>
<keyword evidence="1" id="KW-0812">Transmembrane</keyword>
<feature type="transmembrane region" description="Helical" evidence="1">
    <location>
        <begin position="86"/>
        <end position="105"/>
    </location>
</feature>
<accession>A0A147F0X4</accession>
<reference evidence="2 3" key="1">
    <citation type="journal article" date="2016" name="Front. Microbiol.">
        <title>Genomic Resource of Rice Seed Associated Bacteria.</title>
        <authorList>
            <person name="Midha S."/>
            <person name="Bansal K."/>
            <person name="Sharma S."/>
            <person name="Kumar N."/>
            <person name="Patil P.P."/>
            <person name="Chaudhry V."/>
            <person name="Patil P.B."/>
        </authorList>
    </citation>
    <scope>NUCLEOTIDE SEQUENCE [LARGE SCALE GENOMIC DNA]</scope>
    <source>
        <strain evidence="2 3">NS220</strain>
    </source>
</reference>
<name>A0A147F0X4_MICTE</name>
<gene>
    <name evidence="2" type="ORF">NS220_02025</name>
</gene>
<dbReference type="PATRIC" id="fig|2033.6.peg.79"/>
<protein>
    <submittedName>
        <fullName evidence="2">Uncharacterized protein</fullName>
    </submittedName>
</protein>
<dbReference type="OrthoDB" id="4965001at2"/>
<evidence type="ECO:0000313" key="3">
    <source>
        <dbReference type="Proteomes" id="UP000075025"/>
    </source>
</evidence>
<sequence>MTIRDRIRRAWESITEPRHLKATYFVIYGVALATGFATLLRPPQSIEGALGTPLTAMWAAFVIMGAFGGMLTVFPGWWFAERISIVMIWTGAAIYFGVVLILHLAQSGSRLTQMGWIALGAAVFFVRWLLIRKYTFEPRR</sequence>
<comment type="caution">
    <text evidence="2">The sequence shown here is derived from an EMBL/GenBank/DDBJ whole genome shotgun (WGS) entry which is preliminary data.</text>
</comment>
<dbReference type="RefSeq" id="WP_058622438.1">
    <property type="nucleotide sequence ID" value="NZ_LDRT01000010.1"/>
</dbReference>
<organism evidence="2 3">
    <name type="scientific">Microbacterium testaceum</name>
    <name type="common">Aureobacterium testaceum</name>
    <name type="synonym">Brevibacterium testaceum</name>
    <dbReference type="NCBI Taxonomy" id="2033"/>
    <lineage>
        <taxon>Bacteria</taxon>
        <taxon>Bacillati</taxon>
        <taxon>Actinomycetota</taxon>
        <taxon>Actinomycetes</taxon>
        <taxon>Micrococcales</taxon>
        <taxon>Microbacteriaceae</taxon>
        <taxon>Microbacterium</taxon>
    </lineage>
</organism>
<feature type="transmembrane region" description="Helical" evidence="1">
    <location>
        <begin position="111"/>
        <end position="130"/>
    </location>
</feature>
<feature type="transmembrane region" description="Helical" evidence="1">
    <location>
        <begin position="56"/>
        <end position="79"/>
    </location>
</feature>
<dbReference type="EMBL" id="LDRT01000010">
    <property type="protein sequence ID" value="KTR96475.1"/>
    <property type="molecule type" value="Genomic_DNA"/>
</dbReference>
<evidence type="ECO:0000256" key="1">
    <source>
        <dbReference type="SAM" id="Phobius"/>
    </source>
</evidence>
<keyword evidence="1" id="KW-0472">Membrane</keyword>
<proteinExistence type="predicted"/>
<evidence type="ECO:0000313" key="2">
    <source>
        <dbReference type="EMBL" id="KTR96475.1"/>
    </source>
</evidence>